<dbReference type="InterPro" id="IPR036217">
    <property type="entry name" value="MethylDNA_cys_MeTrfase_DNAb"/>
</dbReference>
<organism evidence="3 4">
    <name type="scientific">Selenomonas noxia F0398</name>
    <dbReference type="NCBI Taxonomy" id="702437"/>
    <lineage>
        <taxon>Bacteria</taxon>
        <taxon>Bacillati</taxon>
        <taxon>Bacillota</taxon>
        <taxon>Negativicutes</taxon>
        <taxon>Selenomonadales</taxon>
        <taxon>Selenomonadaceae</taxon>
        <taxon>Selenomonas</taxon>
    </lineage>
</organism>
<dbReference type="Gene3D" id="1.10.10.10">
    <property type="entry name" value="Winged helix-like DNA-binding domain superfamily/Winged helix DNA-binding domain"/>
    <property type="match status" value="1"/>
</dbReference>
<reference evidence="3 4" key="1">
    <citation type="submission" date="2011-08" db="EMBL/GenBank/DDBJ databases">
        <title>The Genome Sequence of Selenomonas noxia F0398.</title>
        <authorList>
            <consortium name="The Broad Institute Genome Sequencing Platform"/>
            <person name="Earl A."/>
            <person name="Ward D."/>
            <person name="Feldgarden M."/>
            <person name="Gevers D."/>
            <person name="Izard J."/>
            <person name="Ganesan A."/>
            <person name="Blanton J.M."/>
            <person name="Baranova O.V."/>
            <person name="Tanner A.C."/>
            <person name="Dewhirst F.E."/>
            <person name="Young S.K."/>
            <person name="Zeng Q."/>
            <person name="Gargeya S."/>
            <person name="Fitzgerald M."/>
            <person name="Haas B."/>
            <person name="Abouelleil A."/>
            <person name="Alvarado L."/>
            <person name="Arachchi H.M."/>
            <person name="Berlin A."/>
            <person name="Brown A."/>
            <person name="Chapman S.B."/>
            <person name="Chen Z."/>
            <person name="Dunbar C."/>
            <person name="Freedman E."/>
            <person name="Gearin G."/>
            <person name="Gellesch M."/>
            <person name="Goldberg J."/>
            <person name="Griggs A."/>
            <person name="Gujja S."/>
            <person name="Heiman D."/>
            <person name="Howarth C."/>
            <person name="Larson L."/>
            <person name="Lui A."/>
            <person name="MacDonald P.J.P."/>
            <person name="Montmayeur A."/>
            <person name="Murphy C."/>
            <person name="Neiman D."/>
            <person name="Pearson M."/>
            <person name="Priest M."/>
            <person name="Roberts A."/>
            <person name="Saif S."/>
            <person name="Shea T."/>
            <person name="Shenoy N."/>
            <person name="Sisk P."/>
            <person name="Stolte C."/>
            <person name="Sykes S."/>
            <person name="Wortman J."/>
            <person name="Nusbaum C."/>
            <person name="Birren B."/>
        </authorList>
    </citation>
    <scope>NUCLEOTIDE SEQUENCE [LARGE SCALE GENOMIC DNA]</scope>
    <source>
        <strain evidence="3 4">F0398</strain>
    </source>
</reference>
<protein>
    <recommendedName>
        <fullName evidence="2">Methylated-DNA-[protein]-cysteine S-methyltransferase DNA binding domain-containing protein</fullName>
    </recommendedName>
</protein>
<dbReference type="Pfam" id="PF01035">
    <property type="entry name" value="DNA_binding_1"/>
    <property type="match status" value="1"/>
</dbReference>
<name>A0ABN0DRL5_9FIRM</name>
<gene>
    <name evidence="3" type="ORF">HMPREF9432_00080</name>
</gene>
<accession>A0ABN0DRL5</accession>
<dbReference type="SUPFAM" id="SSF46767">
    <property type="entry name" value="Methylated DNA-protein cysteine methyltransferase, C-terminal domain"/>
    <property type="match status" value="1"/>
</dbReference>
<evidence type="ECO:0000259" key="2">
    <source>
        <dbReference type="Pfam" id="PF01035"/>
    </source>
</evidence>
<evidence type="ECO:0000313" key="4">
    <source>
        <dbReference type="Proteomes" id="UP000003175"/>
    </source>
</evidence>
<dbReference type="InterPro" id="IPR014048">
    <property type="entry name" value="MethylDNA_cys_MeTrfase_DNA-bd"/>
</dbReference>
<dbReference type="PANTHER" id="PTHR42942:SF1">
    <property type="entry name" value="ALKYLTRANSFERASE-LIKE PROTEIN 1"/>
    <property type="match status" value="1"/>
</dbReference>
<dbReference type="Proteomes" id="UP000003175">
    <property type="component" value="Unassembled WGS sequence"/>
</dbReference>
<sequence>MSRIEFFDFVRRYGAQEERNDRVLTDELAYEILSVVAEIPRGRVATYGQIARLIGRERNARLVGKVLSRAEYYGAYPCHRVVNHAGRLVPGWQEQGELLRGEGVELKDEHHADLKRYRWEA</sequence>
<comment type="caution">
    <text evidence="3">The sequence shown here is derived from an EMBL/GenBank/DDBJ whole genome shotgun (WGS) entry which is preliminary data.</text>
</comment>
<keyword evidence="1" id="KW-0227">DNA damage</keyword>
<dbReference type="PANTHER" id="PTHR42942">
    <property type="entry name" value="6-O-METHYLGUANINE DNA METHYLTRANSFERASE"/>
    <property type="match status" value="1"/>
</dbReference>
<dbReference type="InterPro" id="IPR052520">
    <property type="entry name" value="ATL_DNA_repair"/>
</dbReference>
<evidence type="ECO:0000256" key="1">
    <source>
        <dbReference type="ARBA" id="ARBA00022763"/>
    </source>
</evidence>
<keyword evidence="4" id="KW-1185">Reference proteome</keyword>
<dbReference type="EMBL" id="ADGH01000003">
    <property type="protein sequence ID" value="EHG25579.1"/>
    <property type="molecule type" value="Genomic_DNA"/>
</dbReference>
<dbReference type="RefSeq" id="WP_006695678.1">
    <property type="nucleotide sequence ID" value="NZ_JH376857.1"/>
</dbReference>
<feature type="domain" description="Methylated-DNA-[protein]-cysteine S-methyltransferase DNA binding" evidence="2">
    <location>
        <begin position="31"/>
        <end position="104"/>
    </location>
</feature>
<evidence type="ECO:0000313" key="3">
    <source>
        <dbReference type="EMBL" id="EHG25579.1"/>
    </source>
</evidence>
<dbReference type="CDD" id="cd06445">
    <property type="entry name" value="ATase"/>
    <property type="match status" value="1"/>
</dbReference>
<proteinExistence type="predicted"/>
<dbReference type="InterPro" id="IPR036388">
    <property type="entry name" value="WH-like_DNA-bd_sf"/>
</dbReference>